<dbReference type="GO" id="GO:0005886">
    <property type="term" value="C:plasma membrane"/>
    <property type="evidence" value="ECO:0007669"/>
    <property type="project" value="UniProtKB-SubCell"/>
</dbReference>
<dbReference type="GO" id="GO:0017038">
    <property type="term" value="P:protein import"/>
    <property type="evidence" value="ECO:0007669"/>
    <property type="project" value="TreeGrafter"/>
</dbReference>
<dbReference type="NCBIfam" id="TIGR02796">
    <property type="entry name" value="tolQ"/>
    <property type="match status" value="1"/>
</dbReference>
<evidence type="ECO:0000256" key="3">
    <source>
        <dbReference type="ARBA" id="ARBA00022475"/>
    </source>
</evidence>
<comment type="similarity">
    <text evidence="2">Belongs to the ExbB/TolQ family.</text>
</comment>
<evidence type="ECO:0000256" key="1">
    <source>
        <dbReference type="ARBA" id="ARBA00004651"/>
    </source>
</evidence>
<organism evidence="12">
    <name type="scientific">marine metagenome</name>
    <dbReference type="NCBI Taxonomy" id="408172"/>
    <lineage>
        <taxon>unclassified sequences</taxon>
        <taxon>metagenomes</taxon>
        <taxon>ecological metagenomes</taxon>
    </lineage>
</organism>
<dbReference type="InterPro" id="IPR014163">
    <property type="entry name" value="Tol-Pal_TolQ"/>
</dbReference>
<dbReference type="NCBIfam" id="TIGR02797">
    <property type="entry name" value="exbB"/>
    <property type="match status" value="1"/>
</dbReference>
<feature type="transmembrane region" description="Helical" evidence="10">
    <location>
        <begin position="31"/>
        <end position="52"/>
    </location>
</feature>
<evidence type="ECO:0000256" key="5">
    <source>
        <dbReference type="ARBA" id="ARBA00022618"/>
    </source>
</evidence>
<keyword evidence="7 10" id="KW-1133">Transmembrane helix</keyword>
<dbReference type="InterPro" id="IPR002898">
    <property type="entry name" value="MotA_ExbB_proton_chnl"/>
</dbReference>
<dbReference type="GO" id="GO:0022857">
    <property type="term" value="F:transmembrane transporter activity"/>
    <property type="evidence" value="ECO:0007669"/>
    <property type="project" value="InterPro"/>
</dbReference>
<name>A0A382RBD5_9ZZZZ</name>
<keyword evidence="3" id="KW-1003">Cell membrane</keyword>
<evidence type="ECO:0000313" key="12">
    <source>
        <dbReference type="EMBL" id="SVC94976.1"/>
    </source>
</evidence>
<evidence type="ECO:0000256" key="6">
    <source>
        <dbReference type="ARBA" id="ARBA00022692"/>
    </source>
</evidence>
<keyword evidence="5" id="KW-0132">Cell division</keyword>
<comment type="subcellular location">
    <subcellularLocation>
        <location evidence="1">Cell membrane</location>
        <topology evidence="1">Multi-pass membrane protein</topology>
    </subcellularLocation>
</comment>
<feature type="non-terminal residue" evidence="12">
    <location>
        <position position="242"/>
    </location>
</feature>
<keyword evidence="4" id="KW-0997">Cell inner membrane</keyword>
<keyword evidence="6 10" id="KW-0812">Transmembrane</keyword>
<dbReference type="Pfam" id="PF01618">
    <property type="entry name" value="MotA_ExbB"/>
    <property type="match status" value="1"/>
</dbReference>
<dbReference type="InterPro" id="IPR050790">
    <property type="entry name" value="ExbB/TolQ_transport"/>
</dbReference>
<feature type="domain" description="MotA/TolQ/ExbB proton channel" evidence="11">
    <location>
        <begin position="119"/>
        <end position="223"/>
    </location>
</feature>
<dbReference type="GO" id="GO:0051301">
    <property type="term" value="P:cell division"/>
    <property type="evidence" value="ECO:0007669"/>
    <property type="project" value="UniProtKB-KW"/>
</dbReference>
<dbReference type="EMBL" id="UINC01120470">
    <property type="protein sequence ID" value="SVC94976.1"/>
    <property type="molecule type" value="Genomic_DNA"/>
</dbReference>
<evidence type="ECO:0000256" key="8">
    <source>
        <dbReference type="ARBA" id="ARBA00023136"/>
    </source>
</evidence>
<dbReference type="PANTHER" id="PTHR30625">
    <property type="entry name" value="PROTEIN TOLQ"/>
    <property type="match status" value="1"/>
</dbReference>
<dbReference type="PANTHER" id="PTHR30625:SF3">
    <property type="entry name" value="TOL-PAL SYSTEM PROTEIN TOLQ"/>
    <property type="match status" value="1"/>
</dbReference>
<evidence type="ECO:0000256" key="4">
    <source>
        <dbReference type="ARBA" id="ARBA00022519"/>
    </source>
</evidence>
<proteinExistence type="inferred from homology"/>
<dbReference type="InterPro" id="IPR014164">
    <property type="entry name" value="TonB_ExbB_1"/>
</dbReference>
<evidence type="ECO:0000256" key="9">
    <source>
        <dbReference type="ARBA" id="ARBA00023306"/>
    </source>
</evidence>
<evidence type="ECO:0000259" key="11">
    <source>
        <dbReference type="Pfam" id="PF01618"/>
    </source>
</evidence>
<dbReference type="HAMAP" id="MF_02202">
    <property type="entry name" value="TolQ"/>
    <property type="match status" value="1"/>
</dbReference>
<reference evidence="12" key="1">
    <citation type="submission" date="2018-05" db="EMBL/GenBank/DDBJ databases">
        <authorList>
            <person name="Lanie J.A."/>
            <person name="Ng W.-L."/>
            <person name="Kazmierczak K.M."/>
            <person name="Andrzejewski T.M."/>
            <person name="Davidsen T.M."/>
            <person name="Wayne K.J."/>
            <person name="Tettelin H."/>
            <person name="Glass J.I."/>
            <person name="Rusch D."/>
            <person name="Podicherti R."/>
            <person name="Tsui H.-C.T."/>
            <person name="Winkler M.E."/>
        </authorList>
    </citation>
    <scope>NUCLEOTIDE SEQUENCE</scope>
</reference>
<evidence type="ECO:0000256" key="7">
    <source>
        <dbReference type="ARBA" id="ARBA00022989"/>
    </source>
</evidence>
<keyword evidence="9" id="KW-0131">Cell cycle</keyword>
<feature type="transmembrane region" description="Helical" evidence="10">
    <location>
        <begin position="144"/>
        <end position="168"/>
    </location>
</feature>
<sequence length="242" mass="26726">MENQAVDAVALAGSVSATDFSLWALFLKADVLVKSVMVVLILASFWCWAIIFEKGIRLRRLRAQADKFEDSFWSGGSLEELFDRIGSRPNHPMELLFVSAMREWRRSTSKGLAGEDSLRAGIKDRIVQVMHITLAREIERLERYMGFLATVGSTAPFIGLFGTVWGIMNSFQAIALTKNTNLAVVAPGIAEALFATALGLIAAIPAVVAYNKFSTDLGRYTIRLEGFVGEFSAILSRQLDER</sequence>
<protein>
    <recommendedName>
        <fullName evidence="11">MotA/TolQ/ExbB proton channel domain-containing protein</fullName>
    </recommendedName>
</protein>
<keyword evidence="8 10" id="KW-0472">Membrane</keyword>
<dbReference type="AlphaFoldDB" id="A0A382RBD5"/>
<dbReference type="GO" id="GO:0043213">
    <property type="term" value="P:bacteriocin transport"/>
    <property type="evidence" value="ECO:0007669"/>
    <property type="project" value="InterPro"/>
</dbReference>
<gene>
    <name evidence="12" type="ORF">METZ01_LOCUS347830</name>
</gene>
<evidence type="ECO:0000256" key="2">
    <source>
        <dbReference type="ARBA" id="ARBA00010442"/>
    </source>
</evidence>
<evidence type="ECO:0000256" key="10">
    <source>
        <dbReference type="SAM" id="Phobius"/>
    </source>
</evidence>
<accession>A0A382RBD5</accession>
<feature type="transmembrane region" description="Helical" evidence="10">
    <location>
        <begin position="188"/>
        <end position="210"/>
    </location>
</feature>